<evidence type="ECO:0000256" key="13">
    <source>
        <dbReference type="ARBA" id="ARBA00022840"/>
    </source>
</evidence>
<dbReference type="InterPro" id="IPR011054">
    <property type="entry name" value="Rudment_hybrid_motif"/>
</dbReference>
<feature type="region of interest" description="Disordered" evidence="26">
    <location>
        <begin position="731"/>
        <end position="765"/>
    </location>
</feature>
<dbReference type="InterPro" id="IPR036960">
    <property type="entry name" value="T-box_sf"/>
</dbReference>
<dbReference type="PROSITE" id="PS01283">
    <property type="entry name" value="TBOX_1"/>
    <property type="match status" value="1"/>
</dbReference>
<evidence type="ECO:0000313" key="34">
    <source>
        <dbReference type="Proteomes" id="UP001178508"/>
    </source>
</evidence>
<feature type="compositionally biased region" description="Basic and acidic residues" evidence="26">
    <location>
        <begin position="84"/>
        <end position="95"/>
    </location>
</feature>
<dbReference type="Gene3D" id="2.40.50.100">
    <property type="match status" value="1"/>
</dbReference>
<dbReference type="SMART" id="SM00878">
    <property type="entry name" value="Biotin_carb_C"/>
    <property type="match status" value="1"/>
</dbReference>
<keyword evidence="19" id="KW-0804">Transcription</keyword>
<keyword evidence="15" id="KW-0805">Transcription regulation</keyword>
<dbReference type="GO" id="GO:0005634">
    <property type="term" value="C:nucleus"/>
    <property type="evidence" value="ECO:0007669"/>
    <property type="project" value="UniProtKB-SubCell"/>
</dbReference>
<evidence type="ECO:0000256" key="2">
    <source>
        <dbReference type="ARBA" id="ARBA00004123"/>
    </source>
</evidence>
<dbReference type="PRINTS" id="PR00937">
    <property type="entry name" value="TBOX"/>
</dbReference>
<dbReference type="InterPro" id="IPR005479">
    <property type="entry name" value="CPAse_ATP-bd"/>
</dbReference>
<keyword evidence="10" id="KW-0479">Metal-binding</keyword>
<dbReference type="InterPro" id="IPR013537">
    <property type="entry name" value="AcCoA_COase_cen"/>
</dbReference>
<evidence type="ECO:0000256" key="5">
    <source>
        <dbReference type="ARBA" id="ARBA00013058"/>
    </source>
</evidence>
<dbReference type="Pfam" id="PF00289">
    <property type="entry name" value="Biotin_carb_N"/>
    <property type="match status" value="1"/>
</dbReference>
<dbReference type="PROSITE" id="PS50975">
    <property type="entry name" value="ATP_GRASP"/>
    <property type="match status" value="1"/>
</dbReference>
<dbReference type="FunFam" id="2.60.40.820:FF:000003">
    <property type="entry name" value="T-box transcription factor TBX3"/>
    <property type="match status" value="1"/>
</dbReference>
<dbReference type="PROSITE" id="PS00867">
    <property type="entry name" value="CPSASE_2"/>
    <property type="match status" value="1"/>
</dbReference>
<evidence type="ECO:0000256" key="1">
    <source>
        <dbReference type="ARBA" id="ARBA00001953"/>
    </source>
</evidence>
<dbReference type="GO" id="GO:0003989">
    <property type="term" value="F:acetyl-CoA carboxylase activity"/>
    <property type="evidence" value="ECO:0007669"/>
    <property type="project" value="UniProtKB-EC"/>
</dbReference>
<comment type="pathway">
    <text evidence="4">Lipid metabolism; malonyl-CoA biosynthesis; malonyl-CoA from acetyl-CoA: step 1/1.</text>
</comment>
<evidence type="ECO:0000259" key="29">
    <source>
        <dbReference type="PROSITE" id="PS50975"/>
    </source>
</evidence>
<evidence type="ECO:0000259" key="32">
    <source>
        <dbReference type="PROSITE" id="PS50989"/>
    </source>
</evidence>
<keyword evidence="18" id="KW-0275">Fatty acid biosynthesis</keyword>
<dbReference type="GO" id="GO:0046872">
    <property type="term" value="F:metal ion binding"/>
    <property type="evidence" value="ECO:0007669"/>
    <property type="project" value="UniProtKB-KW"/>
</dbReference>
<evidence type="ECO:0000256" key="18">
    <source>
        <dbReference type="ARBA" id="ARBA00023160"/>
    </source>
</evidence>
<dbReference type="Proteomes" id="UP001178508">
    <property type="component" value="Chromosome 9"/>
</dbReference>
<dbReference type="Pfam" id="PF08326">
    <property type="entry name" value="ACC_central"/>
    <property type="match status" value="1"/>
</dbReference>
<evidence type="ECO:0000256" key="4">
    <source>
        <dbReference type="ARBA" id="ARBA00004956"/>
    </source>
</evidence>
<keyword evidence="16" id="KW-0443">Lipid metabolism</keyword>
<evidence type="ECO:0000256" key="22">
    <source>
        <dbReference type="ARBA" id="ARBA00023267"/>
    </source>
</evidence>
<keyword evidence="9" id="KW-0436">Ligase</keyword>
<evidence type="ECO:0000256" key="11">
    <source>
        <dbReference type="ARBA" id="ARBA00022741"/>
    </source>
</evidence>
<evidence type="ECO:0000256" key="14">
    <source>
        <dbReference type="ARBA" id="ARBA00022990"/>
    </source>
</evidence>
<feature type="region of interest" description="Disordered" evidence="26">
    <location>
        <begin position="583"/>
        <end position="623"/>
    </location>
</feature>
<dbReference type="PROSITE" id="PS50968">
    <property type="entry name" value="BIOTINYL_LIPOYL"/>
    <property type="match status" value="1"/>
</dbReference>
<dbReference type="PROSITE" id="PS00866">
    <property type="entry name" value="CPSASE_1"/>
    <property type="match status" value="1"/>
</dbReference>
<keyword evidence="22" id="KW-0092">Biotin</keyword>
<dbReference type="SUPFAM" id="SSF52096">
    <property type="entry name" value="ClpP/crotonase"/>
    <property type="match status" value="2"/>
</dbReference>
<keyword evidence="34" id="KW-1185">Reference proteome</keyword>
<protein>
    <recommendedName>
        <fullName evidence="5">acetyl-CoA carboxylase</fullName>
        <ecNumber evidence="5">6.4.1.2</ecNumber>
    </recommendedName>
</protein>
<evidence type="ECO:0000259" key="27">
    <source>
        <dbReference type="PROSITE" id="PS50252"/>
    </source>
</evidence>
<dbReference type="InterPro" id="IPR049074">
    <property type="entry name" value="ACCA_BT"/>
</dbReference>
<dbReference type="CDD" id="cd06850">
    <property type="entry name" value="biotinyl_domain"/>
    <property type="match status" value="1"/>
</dbReference>
<dbReference type="InterPro" id="IPR018186">
    <property type="entry name" value="TF_T-box_CS"/>
</dbReference>
<keyword evidence="20" id="KW-0464">Manganese</keyword>
<dbReference type="PROSITE" id="PS50252">
    <property type="entry name" value="TBOX_3"/>
    <property type="match status" value="1"/>
</dbReference>
<evidence type="ECO:0000259" key="31">
    <source>
        <dbReference type="PROSITE" id="PS50980"/>
    </source>
</evidence>
<dbReference type="FunFam" id="2.40.50.100:FF:000005">
    <property type="entry name" value="Acetyl-CoA carboxylase 1"/>
    <property type="match status" value="1"/>
</dbReference>
<dbReference type="Gene3D" id="3.40.50.20">
    <property type="match status" value="1"/>
</dbReference>
<evidence type="ECO:0000256" key="7">
    <source>
        <dbReference type="ARBA" id="ARBA00022516"/>
    </source>
</evidence>
<evidence type="ECO:0000256" key="3">
    <source>
        <dbReference type="ARBA" id="ARBA00004496"/>
    </source>
</evidence>
<feature type="domain" description="CoA carboxyltransferase C-terminal" evidence="32">
    <location>
        <begin position="2632"/>
        <end position="2948"/>
    </location>
</feature>
<feature type="compositionally biased region" description="Basic and acidic residues" evidence="26">
    <location>
        <begin position="739"/>
        <end position="753"/>
    </location>
</feature>
<evidence type="ECO:0000256" key="15">
    <source>
        <dbReference type="ARBA" id="ARBA00023015"/>
    </source>
</evidence>
<dbReference type="EMBL" id="OY660872">
    <property type="protein sequence ID" value="CAJ1064278.1"/>
    <property type="molecule type" value="Genomic_DNA"/>
</dbReference>
<dbReference type="PROSITE" id="PS00188">
    <property type="entry name" value="BIOTIN"/>
    <property type="match status" value="1"/>
</dbReference>
<keyword evidence="6" id="KW-0963">Cytoplasm</keyword>
<feature type="domain" description="CoA carboxyltransferase N-terminal" evidence="31">
    <location>
        <begin position="2290"/>
        <end position="2628"/>
    </location>
</feature>
<name>A0AAV1FT70_XYRNO</name>
<dbReference type="Gene3D" id="3.90.226.10">
    <property type="entry name" value="2-enoyl-CoA Hydratase, Chain A, domain 1"/>
    <property type="match status" value="2"/>
</dbReference>
<comment type="caution">
    <text evidence="24">Lacks conserved residue(s) required for the propagation of feature annotation.</text>
</comment>
<evidence type="ECO:0000256" key="24">
    <source>
        <dbReference type="PROSITE-ProRule" id="PRU00201"/>
    </source>
</evidence>
<dbReference type="Pfam" id="PF01039">
    <property type="entry name" value="Carboxyl_trans"/>
    <property type="match status" value="1"/>
</dbReference>
<evidence type="ECO:0000256" key="21">
    <source>
        <dbReference type="ARBA" id="ARBA00023242"/>
    </source>
</evidence>
<dbReference type="FunFam" id="3.30.1490.20:FF:000003">
    <property type="entry name" value="acetyl-CoA carboxylase isoform X1"/>
    <property type="match status" value="1"/>
</dbReference>
<dbReference type="InterPro" id="IPR011764">
    <property type="entry name" value="Biotin_carboxylation_dom"/>
</dbReference>
<dbReference type="FunFam" id="2.40.460.10:FF:000001">
    <property type="entry name" value="Acetyl-CoA carboxylase 1"/>
    <property type="match status" value="1"/>
</dbReference>
<keyword evidence="13 25" id="KW-0067">ATP-binding</keyword>
<dbReference type="FunFam" id="3.30.470.20:FF:000005">
    <property type="entry name" value="Acetyl-CoA carboxylase 1"/>
    <property type="match status" value="1"/>
</dbReference>
<dbReference type="SUPFAM" id="SSF49417">
    <property type="entry name" value="p53-like transcription factors"/>
    <property type="match status" value="1"/>
</dbReference>
<dbReference type="GO" id="GO:0006633">
    <property type="term" value="P:fatty acid biosynthetic process"/>
    <property type="evidence" value="ECO:0007669"/>
    <property type="project" value="UniProtKB-KW"/>
</dbReference>
<dbReference type="InterPro" id="IPR005482">
    <property type="entry name" value="Biotin_COase_C"/>
</dbReference>
<dbReference type="InterPro" id="IPR029045">
    <property type="entry name" value="ClpP/crotonase-like_dom_sf"/>
</dbReference>
<dbReference type="InterPro" id="IPR005481">
    <property type="entry name" value="BC-like_N"/>
</dbReference>
<dbReference type="InterPro" id="IPR013815">
    <property type="entry name" value="ATP_grasp_subdomain_1"/>
</dbReference>
<dbReference type="Pfam" id="PF20627">
    <property type="entry name" value="TBX2-3_RD"/>
    <property type="match status" value="1"/>
</dbReference>
<dbReference type="InterPro" id="IPR011761">
    <property type="entry name" value="ATP-grasp"/>
</dbReference>
<comment type="subcellular location">
    <subcellularLocation>
        <location evidence="3">Cytoplasm</location>
    </subcellularLocation>
    <subcellularLocation>
        <location evidence="2 24">Nucleus</location>
    </subcellularLocation>
</comment>
<keyword evidence="7" id="KW-0444">Lipid biosynthesis</keyword>
<dbReference type="Gene3D" id="3.30.470.20">
    <property type="entry name" value="ATP-grasp fold, B domain"/>
    <property type="match status" value="1"/>
</dbReference>
<gene>
    <name evidence="33" type="ORF">XNOV1_A011509</name>
</gene>
<evidence type="ECO:0000259" key="28">
    <source>
        <dbReference type="PROSITE" id="PS50968"/>
    </source>
</evidence>
<dbReference type="InterPro" id="IPR016185">
    <property type="entry name" value="PreATP-grasp_dom_sf"/>
</dbReference>
<dbReference type="InterPro" id="IPR048387">
    <property type="entry name" value="TBX2_3_RD"/>
</dbReference>
<evidence type="ECO:0000256" key="10">
    <source>
        <dbReference type="ARBA" id="ARBA00022723"/>
    </source>
</evidence>
<accession>A0AAV1FT70</accession>
<dbReference type="PANTHER" id="PTHR45728">
    <property type="entry name" value="ACETYL-COA CARBOXYLASE, ISOFORM A"/>
    <property type="match status" value="1"/>
</dbReference>
<evidence type="ECO:0000256" key="20">
    <source>
        <dbReference type="ARBA" id="ARBA00023211"/>
    </source>
</evidence>
<dbReference type="EC" id="6.4.1.2" evidence="5"/>
<keyword evidence="11 25" id="KW-0547">Nucleotide-binding</keyword>
<dbReference type="InterPro" id="IPR011763">
    <property type="entry name" value="COA_CT_C"/>
</dbReference>
<sequence>MRDPVDSAAAMAHHPFQTHRPGALPLSAYFTAAQQPLFPAMTFPDVASLSEPLPEPAPSDAGLHAALGRPRQPSVHPRSLKSLQPEEGKEDDPKVTLDSQSLWNEFHKRGTEMVITKSGRRMFPPFKVRVDGLDETAKYILLMDIVAVDDCRYKFHNSRWMVAGKADPEMPKRMYIHPDSPSKGEQWMSKPVAFHKLKLTNNISDKHGFTILNSMHKYQPRFHIVRANDIMKLPYSTFRTYVFPETEFIAVTAYQNEKITQLKIDNNPFAKGFRDTGNGRREKRSKQFNIYALPENQSKTHRDCGDSDDSCEQPSTRGTFHSPQEVVKSPLMSTPTRQDENNTGSDSDIDHRNEDVAEAGCSRTDRVSSLSQRSDETLRNKPTLSKSHSTEDTFREITVFRTSDELSIKETDSFKKHTSEVQPMMLQNSASLSAAQRQTLDFSNVHRQQFLKLGAPLLLHPGQLPMKPEAFSSSGMGHVFSSLPGVNDSDSGGLSSQSISSASPFMFHLSQHMLASQGIPLSPFGGLLSYPYRYMAAPTAVPPALPTCSITSTLSRNNCFRSHQNWLRFSPYQIPTSVTSSQNLLPTSLPASSNSQSEQTKSGSRESSPVSDNPSHSTKAKLKTAPMKAIIKESVKELQNLQDPAREAAEVAVRGHCPIVTRVRIVTSPHSLLLKRLSELRDLTVMITLRFVSTVFAACSCRPVMAQQDGAAKKNPAVAALHSHFIVGSVSEENSEDEIQGKPEPQLEGKESRSLSPSSVSSDSTYEAGFDPIDGPIHNLRPSMSGLHLVKQGRDRRRIDLQRDFTVASPAEFVTRFGGNKVIEKVLIANNGIAAVKCMRSIRRWAYEMFRNERAIRFVVMVTPEDLKANAEYIKMADHYVPVPGGTNNNNYANVELILDIAKRIPVQAVWAGWGHASENPKLPELLHKNGIAFMGPPSQAMWALGDKIASSIVAQTAGIPTLPWSGTGLTVEWTESNQKKRVINVPSDVYELGCIQGVEDGLKAAEKVGFPVMIKASEGGGGKGIRKVNSADDFPNLYRQVQAEVPGSPIFVMQLAKHARHLEVQILADQYGNAISLFGRDCSVQRRHQKIIEEAPATIATSDVFEDMERCAVKLAKMVGYVSAGTVEYLYSQDGSFYFLELNPRLQVEHPCTEMVADVNLPAAQLQIAMGIPLQRIKDIRMLYGVQPWGDSPIDFEGLSTAPSPRGHVIAARITSENPDEGFKPSSGTVQELNFRSNKNVWGYFSVAAAGGLHEFADSQFGHCFSWGENREEAISNMVVALKELSIRGDFRTTVEYLIKLLETESFQHNSIDTGWLDRLISEKMQAERPDTMLGIVSGALHVADVTLRNSVSNFLHSLERGQVLPAHTLLNTVDVELIYEGTKYALKVTRQSPNSYVVIMNNSSAEVDVHRLSDGGLLLSYDGSSYTTYMKEEVDRYRITIGNKTCVFEKENDPSLLRSPSAGKLIQYTVEDGGHVFSGQCYAEIEVMKMVMTLTAAESGCIHYVKRAGAALEPGCVIAKLQLDDPSRVQQAELHTGALPTIQAVALRGEKLHRVFHNTLDHLVHIMNGFCLPEPFFSAKLKEWVERLMKTMRDPSLPLLELQDIMTSVSGRIPPAVEKAIKKEMAQYASNITSVLCQFPSQQIANILDSHAATLNKKSEREVFFMNTQSIVQLVQKYRSGIRGHMKAVVMDLLRQYLKVEIQFQNGHYDKCVFALREENKGDMANVLNYIFSHAQVTKKNLLVTMLIDQLCGRDPTLTDELMAILTELTQLSKTTNAKVALRARQVLIASHLPSYELRHNQVESIFLSAIDMYGHQFCIENLQKLILSETSIFDVLPNFFYHSNQVVRMAALEVYVRRAYIAYELNSVQHRQLRDNTCVVEFQFMLPTSHPNRGNIPTLNRMSFSSNLNHYGMVHVASVSDVLLDTSFTPPCQRMGAMVAFRSFQEFTRNITDVLSCFSDSPPPSPTFPEGGNPVLYGEEDSKSVQDEPIHILNVAIKTDSDIDDDGLAASFREFTQSKKSLLFEHGIRRLTFLVAQKDFRKQLNCEVDQRFHREFPKFFTFRARDKFEEDRIYRHLEPALAFQLELNRMRNFALTAIPCANHKMHLYLGAARVEVGTEVTDYRFFVRAIIRHSDLVTKEASFEYLHNEAERLLLEAMDELEVAFNNTTVRTDCNHIFLNFVPTVIMDPSKIEESVRSMVMRYGSRLWKLRVLQAELKINIRLTPTGKQIPIRLFLTNESGYYLDISLYKEVTDSRTGQVGPKDRQIMFQAYGDKQGPLHGMLINTPYVTKDLLQSKRFQAQSLGTTYVYDFPEMVRQALKKLWHSSQTFAHLPKCPLPSELLTFTELVLDAQGQLVQMNRLPGGNEIGMVAWRMTLRTPEYPAGREIIVISNDITHKIGSFGPQEDVLFLRASEMARESGIPRIYIAANSGARIGLAEEIRHMFHVAWQDPADPYKGFKYLYLTPQDYKKVSALNSVHCEHVEDEGESRYKITDIIGKDEGLGVENLKGSGMIAGESSLAYEEIITMNLVTCRAIGIGAYLVRLGQRTIQVDNSHIILTGAGALNKVLGREVYTSNNQLGGVQIMHNNGVTHNTVCDDFEGVFTLLQWLSYMPMCKASPVPILDAKDPIDRPIEFVPTKAPYDPRWMLAGRPSQTPKGSWQSGFFDNGSFMEIMQPWAQSVVVGRARLGGIPTGVVAVETRSVELSIPADPANLDSEAKIIQQAGQVWFPDSAFKTAQAIKDMNREGLPLIVFANWRGFSGGMKDMYDQVLKFGAYIVDGLREYKQPVLVYIPPQAELRGGSWVVIDPTINPRHMEMYADRDSRGGVLEPEGTVEIKFRKKDLVKTMRRVDPVYSGLAERLGTPELSPPERKELETKLKEREEFLLPIYHQVAVQFADLHDTPGRMQEKGVITDILEWQTCRHFFYWRLRRLLLEETVKRKIQAANGELTDGQIQAMLRRWFVEAEGAVKAYLWDNNEEVVGWLERQLAEEEGARSVIDENIKYIRRDHILKQIRSLVQANPEVAMDSIVHMTQHISPTQRTEVVRILSTMETSTSS</sequence>
<dbReference type="Gene3D" id="3.90.1770.10">
    <property type="entry name" value="PreATP-grasp domain"/>
    <property type="match status" value="1"/>
</dbReference>
<dbReference type="FunFam" id="3.90.226.10:FF:000010">
    <property type="entry name" value="acetyl-CoA carboxylase isoform X2"/>
    <property type="match status" value="1"/>
</dbReference>
<keyword evidence="23" id="KW-0511">Multifunctional enzyme</keyword>
<dbReference type="SUPFAM" id="SSF51230">
    <property type="entry name" value="Single hybrid motif"/>
    <property type="match status" value="1"/>
</dbReference>
<dbReference type="Pfam" id="PF00364">
    <property type="entry name" value="Biotin_lipoyl"/>
    <property type="match status" value="1"/>
</dbReference>
<dbReference type="SMART" id="SM00425">
    <property type="entry name" value="TBOX"/>
    <property type="match status" value="1"/>
</dbReference>
<dbReference type="SUPFAM" id="SSF52440">
    <property type="entry name" value="PreATP-grasp domain"/>
    <property type="match status" value="1"/>
</dbReference>
<reference evidence="33" key="1">
    <citation type="submission" date="2023-08" db="EMBL/GenBank/DDBJ databases">
        <authorList>
            <person name="Alioto T."/>
            <person name="Alioto T."/>
            <person name="Gomez Garrido J."/>
        </authorList>
    </citation>
    <scope>NUCLEOTIDE SEQUENCE</scope>
</reference>
<dbReference type="FunFam" id="3.40.50.20:FF:000005">
    <property type="entry name" value="acetyl-CoA carboxylase isoform X2"/>
    <property type="match status" value="1"/>
</dbReference>
<feature type="region of interest" description="Disordered" evidence="26">
    <location>
        <begin position="291"/>
        <end position="391"/>
    </location>
</feature>
<dbReference type="InterPro" id="IPR011053">
    <property type="entry name" value="Single_hybrid_motif"/>
</dbReference>
<evidence type="ECO:0000256" key="6">
    <source>
        <dbReference type="ARBA" id="ARBA00022490"/>
    </source>
</evidence>
<dbReference type="Pfam" id="PF02785">
    <property type="entry name" value="Biotin_carb_C"/>
    <property type="match status" value="1"/>
</dbReference>
<keyword evidence="8" id="KW-0597">Phosphoprotein</keyword>
<feature type="domain" description="Lipoyl-binding" evidence="28">
    <location>
        <begin position="1450"/>
        <end position="1524"/>
    </location>
</feature>
<evidence type="ECO:0000259" key="30">
    <source>
        <dbReference type="PROSITE" id="PS50979"/>
    </source>
</evidence>
<dbReference type="PROSITE" id="PS50979">
    <property type="entry name" value="BC"/>
    <property type="match status" value="1"/>
</dbReference>
<dbReference type="InterPro" id="IPR000089">
    <property type="entry name" value="Biotin_lipoyl"/>
</dbReference>
<dbReference type="GO" id="GO:0005739">
    <property type="term" value="C:mitochondrion"/>
    <property type="evidence" value="ECO:0007669"/>
    <property type="project" value="TreeGrafter"/>
</dbReference>
<dbReference type="PANTHER" id="PTHR45728:SF5">
    <property type="entry name" value="ACETYL-COA CARBOXYLASE 1"/>
    <property type="match status" value="1"/>
</dbReference>
<dbReference type="SUPFAM" id="SSF56059">
    <property type="entry name" value="Glutathione synthetase ATP-binding domain-like"/>
    <property type="match status" value="1"/>
</dbReference>
<dbReference type="FunFam" id="3.90.1770.10:FF:000001">
    <property type="entry name" value="acetyl-CoA carboxylase 1"/>
    <property type="match status" value="1"/>
</dbReference>
<dbReference type="InterPro" id="IPR001882">
    <property type="entry name" value="Biotin_BS"/>
</dbReference>
<dbReference type="InterPro" id="IPR034733">
    <property type="entry name" value="AcCoA_carboxyl_beta"/>
</dbReference>
<dbReference type="InterPro" id="IPR049076">
    <property type="entry name" value="ACCA"/>
</dbReference>
<dbReference type="InterPro" id="IPR008967">
    <property type="entry name" value="p53-like_TF_DNA-bd_sf"/>
</dbReference>
<dbReference type="PROSITE" id="PS50989">
    <property type="entry name" value="COA_CT_CTER"/>
    <property type="match status" value="1"/>
</dbReference>
<proteinExistence type="predicted"/>
<dbReference type="Gene3D" id="2.60.40.820">
    <property type="entry name" value="Transcription factor, T-box"/>
    <property type="match status" value="1"/>
</dbReference>
<evidence type="ECO:0000256" key="9">
    <source>
        <dbReference type="ARBA" id="ARBA00022598"/>
    </source>
</evidence>
<evidence type="ECO:0000256" key="23">
    <source>
        <dbReference type="ARBA" id="ARBA00023268"/>
    </source>
</evidence>
<dbReference type="InterPro" id="IPR022582">
    <property type="entry name" value="TBX2/3_TAD"/>
</dbReference>
<dbReference type="Pfam" id="PF21385">
    <property type="entry name" value="ACCA_BT"/>
    <property type="match status" value="1"/>
</dbReference>
<feature type="domain" description="T-box" evidence="27">
    <location>
        <begin position="97"/>
        <end position="275"/>
    </location>
</feature>
<evidence type="ECO:0000313" key="33">
    <source>
        <dbReference type="EMBL" id="CAJ1064278.1"/>
    </source>
</evidence>
<dbReference type="GO" id="GO:0005524">
    <property type="term" value="F:ATP binding"/>
    <property type="evidence" value="ECO:0007669"/>
    <property type="project" value="UniProtKB-UniRule"/>
</dbReference>
<dbReference type="Pfam" id="PF00907">
    <property type="entry name" value="T-box"/>
    <property type="match status" value="1"/>
</dbReference>
<feature type="region of interest" description="Disordered" evidence="26">
    <location>
        <begin position="49"/>
        <end position="95"/>
    </location>
</feature>
<evidence type="ECO:0000256" key="12">
    <source>
        <dbReference type="ARBA" id="ARBA00022832"/>
    </source>
</evidence>
<dbReference type="Gene3D" id="3.30.1490.20">
    <property type="entry name" value="ATP-grasp fold, A domain"/>
    <property type="match status" value="1"/>
</dbReference>
<keyword evidence="14" id="KW-0007">Acetylation</keyword>
<feature type="compositionally biased region" description="Polar residues" evidence="26">
    <location>
        <begin position="312"/>
        <end position="322"/>
    </location>
</feature>
<dbReference type="GO" id="GO:0045893">
    <property type="term" value="P:positive regulation of DNA-templated transcription"/>
    <property type="evidence" value="ECO:0007669"/>
    <property type="project" value="InterPro"/>
</dbReference>
<dbReference type="PROSITE" id="PS50980">
    <property type="entry name" value="COA_CT_NTER"/>
    <property type="match status" value="1"/>
</dbReference>
<dbReference type="PROSITE" id="PS01264">
    <property type="entry name" value="TBOX_2"/>
    <property type="match status" value="1"/>
</dbReference>
<feature type="compositionally biased region" description="Polar residues" evidence="26">
    <location>
        <begin position="331"/>
        <end position="346"/>
    </location>
</feature>
<evidence type="ECO:0000256" key="26">
    <source>
        <dbReference type="SAM" id="MobiDB-lite"/>
    </source>
</evidence>
<feature type="compositionally biased region" description="Low complexity" evidence="26">
    <location>
        <begin position="754"/>
        <end position="764"/>
    </location>
</feature>
<evidence type="ECO:0000256" key="8">
    <source>
        <dbReference type="ARBA" id="ARBA00022553"/>
    </source>
</evidence>
<feature type="compositionally biased region" description="Polar residues" evidence="26">
    <location>
        <begin position="583"/>
        <end position="617"/>
    </location>
</feature>
<dbReference type="Gene3D" id="2.40.460.10">
    <property type="entry name" value="Biotin dependent carboxylase carboxyltransferase"/>
    <property type="match status" value="1"/>
</dbReference>
<evidence type="ECO:0000256" key="16">
    <source>
        <dbReference type="ARBA" id="ARBA00023098"/>
    </source>
</evidence>
<keyword evidence="12" id="KW-0276">Fatty acid metabolism</keyword>
<dbReference type="CDD" id="cd20188">
    <property type="entry name" value="T-box_TBX2_3-like"/>
    <property type="match status" value="1"/>
</dbReference>
<keyword evidence="21 24" id="KW-0539">Nucleus</keyword>
<keyword evidence="17 24" id="KW-0238">DNA-binding</keyword>
<dbReference type="InterPro" id="IPR011762">
    <property type="entry name" value="COA_CT_N"/>
</dbReference>
<evidence type="ECO:0000256" key="25">
    <source>
        <dbReference type="PROSITE-ProRule" id="PRU00409"/>
    </source>
</evidence>
<organism evidence="33 34">
    <name type="scientific">Xyrichtys novacula</name>
    <name type="common">Pearly razorfish</name>
    <name type="synonym">Hemipteronotus novacula</name>
    <dbReference type="NCBI Taxonomy" id="13765"/>
    <lineage>
        <taxon>Eukaryota</taxon>
        <taxon>Metazoa</taxon>
        <taxon>Chordata</taxon>
        <taxon>Craniata</taxon>
        <taxon>Vertebrata</taxon>
        <taxon>Euteleostomi</taxon>
        <taxon>Actinopterygii</taxon>
        <taxon>Neopterygii</taxon>
        <taxon>Teleostei</taxon>
        <taxon>Neoteleostei</taxon>
        <taxon>Acanthomorphata</taxon>
        <taxon>Eupercaria</taxon>
        <taxon>Labriformes</taxon>
        <taxon>Labridae</taxon>
        <taxon>Xyrichtys</taxon>
    </lineage>
</organism>
<comment type="cofactor">
    <cofactor evidence="1">
        <name>biotin</name>
        <dbReference type="ChEBI" id="CHEBI:57586"/>
    </cofactor>
</comment>
<dbReference type="InterPro" id="IPR046360">
    <property type="entry name" value="T-box_DNA-bd"/>
</dbReference>
<dbReference type="Pfam" id="PF02786">
    <property type="entry name" value="CPSase_L_D2"/>
    <property type="match status" value="1"/>
</dbReference>
<evidence type="ECO:0000256" key="17">
    <source>
        <dbReference type="ARBA" id="ARBA00023125"/>
    </source>
</evidence>
<evidence type="ECO:0000256" key="19">
    <source>
        <dbReference type="ARBA" id="ARBA00023163"/>
    </source>
</evidence>
<feature type="domain" description="Biotin carboxylation" evidence="30">
    <location>
        <begin position="822"/>
        <end position="1323"/>
    </location>
</feature>
<dbReference type="SUPFAM" id="SSF51246">
    <property type="entry name" value="Rudiment single hybrid motif"/>
    <property type="match status" value="1"/>
</dbReference>
<dbReference type="GO" id="GO:0003700">
    <property type="term" value="F:DNA-binding transcription factor activity"/>
    <property type="evidence" value="ECO:0007669"/>
    <property type="project" value="InterPro"/>
</dbReference>
<dbReference type="GO" id="GO:0003677">
    <property type="term" value="F:DNA binding"/>
    <property type="evidence" value="ECO:0007669"/>
    <property type="project" value="UniProtKB-UniRule"/>
</dbReference>
<feature type="domain" description="ATP-grasp" evidence="29">
    <location>
        <begin position="980"/>
        <end position="1171"/>
    </location>
</feature>
<dbReference type="Pfam" id="PF12598">
    <property type="entry name" value="TBX2-3_TAD"/>
    <property type="match status" value="1"/>
</dbReference>